<reference evidence="4" key="1">
    <citation type="journal article" date="2021" name="Proc. Natl. Acad. Sci. U.S.A.">
        <title>Three genomes in the algal genus Volvox reveal the fate of a haploid sex-determining region after a transition to homothallism.</title>
        <authorList>
            <person name="Yamamoto K."/>
            <person name="Hamaji T."/>
            <person name="Kawai-Toyooka H."/>
            <person name="Matsuzaki R."/>
            <person name="Takahashi F."/>
            <person name="Nishimura Y."/>
            <person name="Kawachi M."/>
            <person name="Noguchi H."/>
            <person name="Minakuchi Y."/>
            <person name="Umen J.G."/>
            <person name="Toyoda A."/>
            <person name="Nozaki H."/>
        </authorList>
    </citation>
    <scope>NUCLEOTIDE SEQUENCE</scope>
    <source>
        <strain evidence="4">NIES-3785</strain>
    </source>
</reference>
<feature type="repeat" description="HEAT" evidence="2">
    <location>
        <begin position="73"/>
        <end position="111"/>
    </location>
</feature>
<dbReference type="InterPro" id="IPR016024">
    <property type="entry name" value="ARM-type_fold"/>
</dbReference>
<proteinExistence type="predicted"/>
<dbReference type="Gene3D" id="1.25.10.10">
    <property type="entry name" value="Leucine-rich Repeat Variant"/>
    <property type="match status" value="1"/>
</dbReference>
<evidence type="ECO:0000256" key="3">
    <source>
        <dbReference type="SAM" id="MobiDB-lite"/>
    </source>
</evidence>
<evidence type="ECO:0000256" key="2">
    <source>
        <dbReference type="PROSITE-ProRule" id="PRU00103"/>
    </source>
</evidence>
<protein>
    <submittedName>
        <fullName evidence="4">Uncharacterized protein</fullName>
    </submittedName>
</protein>
<gene>
    <name evidence="4" type="ORF">Vretimale_15952</name>
</gene>
<dbReference type="InterPro" id="IPR051023">
    <property type="entry name" value="PP2A_Regulatory_Subunit_A"/>
</dbReference>
<dbReference type="GO" id="GO:0019888">
    <property type="term" value="F:protein phosphatase regulator activity"/>
    <property type="evidence" value="ECO:0007669"/>
    <property type="project" value="TreeGrafter"/>
</dbReference>
<dbReference type="GO" id="GO:0005737">
    <property type="term" value="C:cytoplasm"/>
    <property type="evidence" value="ECO:0007669"/>
    <property type="project" value="TreeGrafter"/>
</dbReference>
<comment type="caution">
    <text evidence="4">The sequence shown here is derived from an EMBL/GenBank/DDBJ whole genome shotgun (WGS) entry which is preliminary data.</text>
</comment>
<feature type="region of interest" description="Disordered" evidence="3">
    <location>
        <begin position="302"/>
        <end position="331"/>
    </location>
</feature>
<feature type="non-terminal residue" evidence="4">
    <location>
        <position position="1"/>
    </location>
</feature>
<dbReference type="InterPro" id="IPR021133">
    <property type="entry name" value="HEAT_type_2"/>
</dbReference>
<feature type="region of interest" description="Disordered" evidence="3">
    <location>
        <begin position="783"/>
        <end position="812"/>
    </location>
</feature>
<sequence length="854" mass="87258">FVSMSRKSKPEDDNDDLERAPWENGALTVDVTSVPAEVVYKNCLSDDLILRLAYIKGLASAAARASKKELSKLLEVLEPLLEDEALGVRLETLQQLQQLAKLAGSTVAPDEVEEKVVDALEQQLKPSLDPGSAGGGGMRQGSAGTGALPMVRDALLATLDAICGELAAVPRNGMLSRLQRMANAALDKPAGLGGGGGGGGGKASGDAALMALSLAAVAVRHMDPDRGGLAMAAIGKRLCGHADLRVREAVAGALPQLYGGYASYPGALEQMFEAYEMLCNDKVWSVRQSCARVVSALSELCSRADHSQPPPSPQQQQHHHHHHQQQQQQQRADELQIRLLRDFLLNTLLPTKSQWVVTAARQQAGAAIATLRPGTPTTELLPPLLTAYCAAAAAVGQGAADVRRACAESFGDVVCKAGPGCWSQLQPVLVRLLTANDSATLCSLVASAERVVRLLATATATSDGAAAAATGSKGDGRKMALYDAARQVVSGPLLDVLRNQLHLAAPAASSAMAGLLDVSPPELQLELLQLLPALREPPAGERGRCGDWRQRLSLASQLHAAMRAVAGAAAAVAASTANPEATSLIARCAVVMCGDPVWAVRQAAATQVGLMLADAVPPAASASGSGQCVGPPLGAGDGLGSPAAGSMGRSGGVGSDGEDDDGTGPQAPERDQQSPNRTDSWRGTRMPPGAEAGAAKEAALAAEAGTLAGARAGAAAAGDGGIWVGAGTAGLAESMGCSESVGRQVAQDCDFRLQVFLELSRSQRAWLGRVLKGWQGCREMEAGQPRGDVVGGEGAGGGAGGDGGGGGSTSADVTATAPELLAAWLSHATLQGSRAEQALAISCCQKAVPFSGIV</sequence>
<dbReference type="PROSITE" id="PS50077">
    <property type="entry name" value="HEAT_REPEAT"/>
    <property type="match status" value="1"/>
</dbReference>
<organism evidence="4 5">
    <name type="scientific">Volvox reticuliferus</name>
    <dbReference type="NCBI Taxonomy" id="1737510"/>
    <lineage>
        <taxon>Eukaryota</taxon>
        <taxon>Viridiplantae</taxon>
        <taxon>Chlorophyta</taxon>
        <taxon>core chlorophytes</taxon>
        <taxon>Chlorophyceae</taxon>
        <taxon>CS clade</taxon>
        <taxon>Chlamydomonadales</taxon>
        <taxon>Volvocaceae</taxon>
        <taxon>Volvox</taxon>
    </lineage>
</organism>
<dbReference type="AlphaFoldDB" id="A0A8J4GRQ8"/>
<feature type="compositionally biased region" description="Gly residues" evidence="3">
    <location>
        <begin position="789"/>
        <end position="808"/>
    </location>
</feature>
<feature type="region of interest" description="Disordered" evidence="3">
    <location>
        <begin position="620"/>
        <end position="695"/>
    </location>
</feature>
<feature type="region of interest" description="Disordered" evidence="3">
    <location>
        <begin position="1"/>
        <end position="21"/>
    </location>
</feature>
<keyword evidence="1" id="KW-0677">Repeat</keyword>
<dbReference type="PANTHER" id="PTHR10648">
    <property type="entry name" value="SERINE/THREONINE-PROTEIN PHOSPHATASE PP2A 65 KDA REGULATORY SUBUNIT"/>
    <property type="match status" value="1"/>
</dbReference>
<dbReference type="EMBL" id="BNCQ01000044">
    <property type="protein sequence ID" value="GIM12629.1"/>
    <property type="molecule type" value="Genomic_DNA"/>
</dbReference>
<dbReference type="Proteomes" id="UP000722791">
    <property type="component" value="Unassembled WGS sequence"/>
</dbReference>
<evidence type="ECO:0000313" key="4">
    <source>
        <dbReference type="EMBL" id="GIM12629.1"/>
    </source>
</evidence>
<evidence type="ECO:0000256" key="1">
    <source>
        <dbReference type="ARBA" id="ARBA00022737"/>
    </source>
</evidence>
<evidence type="ECO:0000313" key="5">
    <source>
        <dbReference type="Proteomes" id="UP000722791"/>
    </source>
</evidence>
<accession>A0A8J4GRQ8</accession>
<dbReference type="PANTHER" id="PTHR10648:SF1">
    <property type="entry name" value="SERINE_THREONINE-PROTEIN PHOSPHATASE 4 REGULATORY SUBUNIT 1"/>
    <property type="match status" value="1"/>
</dbReference>
<dbReference type="InterPro" id="IPR011989">
    <property type="entry name" value="ARM-like"/>
</dbReference>
<name>A0A8J4GRQ8_9CHLO</name>
<dbReference type="SUPFAM" id="SSF48371">
    <property type="entry name" value="ARM repeat"/>
    <property type="match status" value="1"/>
</dbReference>